<dbReference type="RefSeq" id="WP_144072509.1">
    <property type="nucleotide sequence ID" value="NZ_CP076128.1"/>
</dbReference>
<keyword evidence="3" id="KW-1185">Reference proteome</keyword>
<evidence type="ECO:0000256" key="1">
    <source>
        <dbReference type="SAM" id="SignalP"/>
    </source>
</evidence>
<evidence type="ECO:0000313" key="2">
    <source>
        <dbReference type="EMBL" id="QWG08596.1"/>
    </source>
</evidence>
<feature type="signal peptide" evidence="1">
    <location>
        <begin position="1"/>
        <end position="20"/>
    </location>
</feature>
<evidence type="ECO:0008006" key="4">
    <source>
        <dbReference type="Google" id="ProtNLM"/>
    </source>
</evidence>
<accession>A0ABX8GYA4</accession>
<keyword evidence="1" id="KW-0732">Signal</keyword>
<sequence length="283" mass="31822">MRKSLVLTIAACLLTTLAIAQDYYVLHLTGDIKETSSQRNLIVGDVISPQTELTFFSANAKALVVSAEKGRMLLDGSKAKDNRRGEFIALLENVIMPVASNKNLSSRRIGVIENKDVKDIGEFFGSNMRAVLGDTFTLHLDKEAFKKKGGFSYIYQYSIDGTSKINKVLKVYDGEMMLDKKALYLIEDYKVPENGSEVEFYSTNVISKQSNLLAKVNICYVNDKNLWKEMDTLIKALNIQGKDQEIIQVASDYINEQYGETFPGELEKWLIKKGFIPASQELK</sequence>
<feature type="chain" id="PRO_5046484578" description="DUF4369 domain-containing protein" evidence="1">
    <location>
        <begin position="21"/>
        <end position="283"/>
    </location>
</feature>
<evidence type="ECO:0000313" key="3">
    <source>
        <dbReference type="Proteomes" id="UP000682802"/>
    </source>
</evidence>
<reference evidence="2 3" key="1">
    <citation type="submission" date="2021-05" db="EMBL/GenBank/DDBJ databases">
        <title>Comparative genomic studies on the polysaccharide-degrading batcterial strains of the Flammeovirga genus.</title>
        <authorList>
            <person name="Zewei F."/>
            <person name="Zheng Z."/>
            <person name="Yu L."/>
            <person name="Ruyue G."/>
            <person name="Yanhong M."/>
            <person name="Yuanyuan C."/>
            <person name="Jingyan G."/>
            <person name="Wenjun H."/>
        </authorList>
    </citation>
    <scope>NUCLEOTIDE SEQUENCE [LARGE SCALE GENOMIC DNA]</scope>
    <source>
        <strain evidence="2 3">YS10</strain>
    </source>
</reference>
<dbReference type="EMBL" id="CP076128">
    <property type="protein sequence ID" value="QWG08596.1"/>
    <property type="molecule type" value="Genomic_DNA"/>
</dbReference>
<proteinExistence type="predicted"/>
<gene>
    <name evidence="2" type="ORF">KM029_06570</name>
</gene>
<organism evidence="2 3">
    <name type="scientific">Flammeovirga kamogawensis</name>
    <dbReference type="NCBI Taxonomy" id="373891"/>
    <lineage>
        <taxon>Bacteria</taxon>
        <taxon>Pseudomonadati</taxon>
        <taxon>Bacteroidota</taxon>
        <taxon>Cytophagia</taxon>
        <taxon>Cytophagales</taxon>
        <taxon>Flammeovirgaceae</taxon>
        <taxon>Flammeovirga</taxon>
    </lineage>
</organism>
<dbReference type="Proteomes" id="UP000682802">
    <property type="component" value="Chromosome 1"/>
</dbReference>
<name>A0ABX8GYA4_9BACT</name>
<protein>
    <recommendedName>
        <fullName evidence="4">DUF4369 domain-containing protein</fullName>
    </recommendedName>
</protein>